<proteinExistence type="predicted"/>
<dbReference type="AlphaFoldDB" id="A0A1Y1ULL4"/>
<sequence length="135" mass="14260">MSSSLILFTLAIVSSYTVSAVPAPIPSPSYPECRKGYGTGYAHYDGWKLIGDDLSGAVPVSPESACVNACNRYGSACAGIFFDASISRCFLKGVHPTTWSFVRGEEDDGTDLIGGCELWSSIVGPEMDAECCNVS</sequence>
<keyword evidence="3" id="KW-1185">Reference proteome</keyword>
<organism evidence="2 3">
    <name type="scientific">Kockovaella imperatae</name>
    <dbReference type="NCBI Taxonomy" id="4999"/>
    <lineage>
        <taxon>Eukaryota</taxon>
        <taxon>Fungi</taxon>
        <taxon>Dikarya</taxon>
        <taxon>Basidiomycota</taxon>
        <taxon>Agaricomycotina</taxon>
        <taxon>Tremellomycetes</taxon>
        <taxon>Tremellales</taxon>
        <taxon>Cuniculitremaceae</taxon>
        <taxon>Kockovaella</taxon>
    </lineage>
</organism>
<comment type="caution">
    <text evidence="2">The sequence shown here is derived from an EMBL/GenBank/DDBJ whole genome shotgun (WGS) entry which is preliminary data.</text>
</comment>
<gene>
    <name evidence="2" type="ORF">BD324DRAFT_617950</name>
</gene>
<dbReference type="Proteomes" id="UP000193218">
    <property type="component" value="Unassembled WGS sequence"/>
</dbReference>
<keyword evidence="1" id="KW-0732">Signal</keyword>
<dbReference type="GeneID" id="33556780"/>
<reference evidence="2 3" key="1">
    <citation type="submission" date="2017-03" db="EMBL/GenBank/DDBJ databases">
        <title>Widespread Adenine N6-methylation of Active Genes in Fungi.</title>
        <authorList>
            <consortium name="DOE Joint Genome Institute"/>
            <person name="Mondo S.J."/>
            <person name="Dannebaum R.O."/>
            <person name="Kuo R.C."/>
            <person name="Louie K.B."/>
            <person name="Bewick A.J."/>
            <person name="Labutti K."/>
            <person name="Haridas S."/>
            <person name="Kuo A."/>
            <person name="Salamov A."/>
            <person name="Ahrendt S.R."/>
            <person name="Lau R."/>
            <person name="Bowen B.P."/>
            <person name="Lipzen A."/>
            <person name="Sullivan W."/>
            <person name="Andreopoulos W.B."/>
            <person name="Clum A."/>
            <person name="Lindquist E."/>
            <person name="Daum C."/>
            <person name="Northen T.R."/>
            <person name="Ramamoorthy G."/>
            <person name="Schmitz R.J."/>
            <person name="Gryganskyi A."/>
            <person name="Culley D."/>
            <person name="Magnuson J."/>
            <person name="James T.Y."/>
            <person name="O'Malley M.A."/>
            <person name="Stajich J.E."/>
            <person name="Spatafora J.W."/>
            <person name="Visel A."/>
            <person name="Grigoriev I.V."/>
        </authorList>
    </citation>
    <scope>NUCLEOTIDE SEQUENCE [LARGE SCALE GENOMIC DNA]</scope>
    <source>
        <strain evidence="2 3">NRRL Y-17943</strain>
    </source>
</reference>
<feature type="signal peptide" evidence="1">
    <location>
        <begin position="1"/>
        <end position="20"/>
    </location>
</feature>
<evidence type="ECO:0008006" key="4">
    <source>
        <dbReference type="Google" id="ProtNLM"/>
    </source>
</evidence>
<dbReference type="OrthoDB" id="2564134at2759"/>
<accession>A0A1Y1ULL4</accession>
<feature type="chain" id="PRO_5012417709" description="Apple domain-containing protein" evidence="1">
    <location>
        <begin position="21"/>
        <end position="135"/>
    </location>
</feature>
<dbReference type="EMBL" id="NBSH01000003">
    <property type="protein sequence ID" value="ORX38943.1"/>
    <property type="molecule type" value="Genomic_DNA"/>
</dbReference>
<evidence type="ECO:0000256" key="1">
    <source>
        <dbReference type="SAM" id="SignalP"/>
    </source>
</evidence>
<protein>
    <recommendedName>
        <fullName evidence="4">Apple domain-containing protein</fullName>
    </recommendedName>
</protein>
<name>A0A1Y1ULL4_9TREE</name>
<dbReference type="InParanoid" id="A0A1Y1ULL4"/>
<evidence type="ECO:0000313" key="3">
    <source>
        <dbReference type="Proteomes" id="UP000193218"/>
    </source>
</evidence>
<evidence type="ECO:0000313" key="2">
    <source>
        <dbReference type="EMBL" id="ORX38943.1"/>
    </source>
</evidence>
<dbReference type="RefSeq" id="XP_021872806.1">
    <property type="nucleotide sequence ID" value="XM_022014972.1"/>
</dbReference>